<comment type="caution">
    <text evidence="2">The sequence shown here is derived from an EMBL/GenBank/DDBJ whole genome shotgun (WGS) entry which is preliminary data.</text>
</comment>
<feature type="region of interest" description="Disordered" evidence="1">
    <location>
        <begin position="128"/>
        <end position="149"/>
    </location>
</feature>
<dbReference type="AlphaFoldDB" id="A0A318SJ64"/>
<sequence length="264" mass="28562">MGGPRVTFLAQACAAADACPQLRFAHARSTSGDHAVRRVSPVTHAVHVSKNAAQKRVRADAERGARVHKSWRATNRCSDVTACRRIPSSPRGRLAAQRPPAVRDGLTVVATAPSAISACVTRRHEGEARASRCQRSQPHPGRTAASANRVGRRNHLEQNGASSVPHLGVREARRLVCSRRVGTRRRRRVLHGAVRAFGASVRGQLKGGGRTRVAIIHTFGDGGPSAMIRNACSSRVRTAEDTFECSRAIHVDGAWWRVGEGRVR</sequence>
<gene>
    <name evidence="2" type="ORF">DES52_11319</name>
</gene>
<name>A0A318SJ64_9DEIO</name>
<evidence type="ECO:0000313" key="3">
    <source>
        <dbReference type="Proteomes" id="UP000248326"/>
    </source>
</evidence>
<dbReference type="EMBL" id="QJSX01000013">
    <property type="protein sequence ID" value="PYE51973.1"/>
    <property type="molecule type" value="Genomic_DNA"/>
</dbReference>
<keyword evidence="3" id="KW-1185">Reference proteome</keyword>
<evidence type="ECO:0000256" key="1">
    <source>
        <dbReference type="SAM" id="MobiDB-lite"/>
    </source>
</evidence>
<protein>
    <submittedName>
        <fullName evidence="2">Uncharacterized protein</fullName>
    </submittedName>
</protein>
<evidence type="ECO:0000313" key="2">
    <source>
        <dbReference type="EMBL" id="PYE51973.1"/>
    </source>
</evidence>
<dbReference type="Proteomes" id="UP000248326">
    <property type="component" value="Unassembled WGS sequence"/>
</dbReference>
<organism evidence="2 3">
    <name type="scientific">Deinococcus yavapaiensis KR-236</name>
    <dbReference type="NCBI Taxonomy" id="694435"/>
    <lineage>
        <taxon>Bacteria</taxon>
        <taxon>Thermotogati</taxon>
        <taxon>Deinococcota</taxon>
        <taxon>Deinococci</taxon>
        <taxon>Deinococcales</taxon>
        <taxon>Deinococcaceae</taxon>
        <taxon>Deinococcus</taxon>
    </lineage>
</organism>
<accession>A0A318SJ64</accession>
<proteinExistence type="predicted"/>
<reference evidence="2 3" key="1">
    <citation type="submission" date="2018-06" db="EMBL/GenBank/DDBJ databases">
        <title>Genomic Encyclopedia of Type Strains, Phase IV (KMG-IV): sequencing the most valuable type-strain genomes for metagenomic binning, comparative biology and taxonomic classification.</title>
        <authorList>
            <person name="Goeker M."/>
        </authorList>
    </citation>
    <scope>NUCLEOTIDE SEQUENCE [LARGE SCALE GENOMIC DNA]</scope>
    <source>
        <strain evidence="2 3">DSM 18048</strain>
    </source>
</reference>